<feature type="compositionally biased region" description="Polar residues" evidence="1">
    <location>
        <begin position="40"/>
        <end position="51"/>
    </location>
</feature>
<feature type="region of interest" description="Disordered" evidence="1">
    <location>
        <begin position="1"/>
        <end position="51"/>
    </location>
</feature>
<accession>A0A370TFW0</accession>
<dbReference type="GeneID" id="43600978"/>
<evidence type="ECO:0000256" key="1">
    <source>
        <dbReference type="SAM" id="MobiDB-lite"/>
    </source>
</evidence>
<dbReference type="EMBL" id="NPIC01000008">
    <property type="protein sequence ID" value="RDL33761.1"/>
    <property type="molecule type" value="Genomic_DNA"/>
</dbReference>
<reference evidence="2 3" key="1">
    <citation type="journal article" date="2018" name="IMA Fungus">
        <title>IMA Genome-F 9: Draft genome sequence of Annulohypoxylon stygium, Aspergillus mulundensis, Berkeleyomyces basicola (syn. Thielaviopsis basicola), Ceratocystis smalleyi, two Cercospora beticola strains, Coleophoma cylindrospora, Fusarium fracticaudum, Phialophora cf. hyalina, and Morchella septimelata.</title>
        <authorList>
            <person name="Wingfield B.D."/>
            <person name="Bills G.F."/>
            <person name="Dong Y."/>
            <person name="Huang W."/>
            <person name="Nel W.J."/>
            <person name="Swalarsk-Parry B.S."/>
            <person name="Vaghefi N."/>
            <person name="Wilken P.M."/>
            <person name="An Z."/>
            <person name="de Beer Z.W."/>
            <person name="De Vos L."/>
            <person name="Chen L."/>
            <person name="Duong T.A."/>
            <person name="Gao Y."/>
            <person name="Hammerbacher A."/>
            <person name="Kikkert J.R."/>
            <person name="Li Y."/>
            <person name="Li H."/>
            <person name="Li K."/>
            <person name="Li Q."/>
            <person name="Liu X."/>
            <person name="Ma X."/>
            <person name="Naidoo K."/>
            <person name="Pethybridge S.J."/>
            <person name="Sun J."/>
            <person name="Steenkamp E.T."/>
            <person name="van der Nest M.A."/>
            <person name="van Wyk S."/>
            <person name="Wingfield M.J."/>
            <person name="Xiong C."/>
            <person name="Yue Q."/>
            <person name="Zhang X."/>
        </authorList>
    </citation>
    <scope>NUCLEOTIDE SEQUENCE [LARGE SCALE GENOMIC DNA]</scope>
    <source>
        <strain evidence="2 3">BP 5553</strain>
    </source>
</reference>
<dbReference type="AlphaFoldDB" id="A0A370TFW0"/>
<keyword evidence="3" id="KW-1185">Reference proteome</keyword>
<dbReference type="OrthoDB" id="5412278at2759"/>
<organism evidence="2 3">
    <name type="scientific">Venustampulla echinocandica</name>
    <dbReference type="NCBI Taxonomy" id="2656787"/>
    <lineage>
        <taxon>Eukaryota</taxon>
        <taxon>Fungi</taxon>
        <taxon>Dikarya</taxon>
        <taxon>Ascomycota</taxon>
        <taxon>Pezizomycotina</taxon>
        <taxon>Leotiomycetes</taxon>
        <taxon>Helotiales</taxon>
        <taxon>Pleuroascaceae</taxon>
        <taxon>Venustampulla</taxon>
    </lineage>
</organism>
<protein>
    <submittedName>
        <fullName evidence="2">Uncharacterized protein</fullName>
    </submittedName>
</protein>
<comment type="caution">
    <text evidence="2">The sequence shown here is derived from an EMBL/GenBank/DDBJ whole genome shotgun (WGS) entry which is preliminary data.</text>
</comment>
<evidence type="ECO:0000313" key="2">
    <source>
        <dbReference type="EMBL" id="RDL33761.1"/>
    </source>
</evidence>
<proteinExistence type="predicted"/>
<name>A0A370TFW0_9HELO</name>
<dbReference type="RefSeq" id="XP_031867043.1">
    <property type="nucleotide sequence ID" value="XM_032016752.1"/>
</dbReference>
<sequence>MSLCRRLRRKLRMKKKKDKPVPAVVAPAPQVSPENDTDPTRITSQQNRSPYSVTIEERIRYQRVVLGMTDDQIRNALPPGHYDITLVADSPSRPSGPGDIAYVYMEPAR</sequence>
<evidence type="ECO:0000313" key="3">
    <source>
        <dbReference type="Proteomes" id="UP000254866"/>
    </source>
</evidence>
<gene>
    <name evidence="2" type="ORF">BP5553_08129</name>
</gene>
<dbReference type="Proteomes" id="UP000254866">
    <property type="component" value="Unassembled WGS sequence"/>
</dbReference>
<feature type="compositionally biased region" description="Basic residues" evidence="1">
    <location>
        <begin position="1"/>
        <end position="18"/>
    </location>
</feature>